<dbReference type="Proteomes" id="UP000299084">
    <property type="component" value="Unassembled WGS sequence"/>
</dbReference>
<accession>A0A5N4CFG1</accession>
<proteinExistence type="predicted"/>
<evidence type="ECO:0000313" key="1">
    <source>
        <dbReference type="EMBL" id="KAB1257699.1"/>
    </source>
</evidence>
<protein>
    <submittedName>
        <fullName evidence="1">Uncharacterized protein</fullName>
    </submittedName>
</protein>
<dbReference type="EMBL" id="JWIN03000026">
    <property type="protein sequence ID" value="KAB1257699.1"/>
    <property type="molecule type" value="Genomic_DNA"/>
</dbReference>
<gene>
    <name evidence="1" type="ORF">Cadr_000026442</name>
</gene>
<reference evidence="1 2" key="1">
    <citation type="journal article" date="2019" name="Mol. Ecol. Resour.">
        <title>Improving Illumina assemblies with Hi-C and long reads: an example with the North African dromedary.</title>
        <authorList>
            <person name="Elbers J.P."/>
            <person name="Rogers M.F."/>
            <person name="Perelman P.L."/>
            <person name="Proskuryakova A.A."/>
            <person name="Serdyukova N.A."/>
            <person name="Johnson W.E."/>
            <person name="Horin P."/>
            <person name="Corander J."/>
            <person name="Murphy D."/>
            <person name="Burger P.A."/>
        </authorList>
    </citation>
    <scope>NUCLEOTIDE SEQUENCE [LARGE SCALE GENOMIC DNA]</scope>
    <source>
        <strain evidence="1">Drom800</strain>
        <tissue evidence="1">Blood</tissue>
    </source>
</reference>
<evidence type="ECO:0000313" key="2">
    <source>
        <dbReference type="Proteomes" id="UP000299084"/>
    </source>
</evidence>
<organism evidence="1 2">
    <name type="scientific">Camelus dromedarius</name>
    <name type="common">Dromedary</name>
    <name type="synonym">Arabian camel</name>
    <dbReference type="NCBI Taxonomy" id="9838"/>
    <lineage>
        <taxon>Eukaryota</taxon>
        <taxon>Metazoa</taxon>
        <taxon>Chordata</taxon>
        <taxon>Craniata</taxon>
        <taxon>Vertebrata</taxon>
        <taxon>Euteleostomi</taxon>
        <taxon>Mammalia</taxon>
        <taxon>Eutheria</taxon>
        <taxon>Laurasiatheria</taxon>
        <taxon>Artiodactyla</taxon>
        <taxon>Tylopoda</taxon>
        <taxon>Camelidae</taxon>
        <taxon>Camelus</taxon>
    </lineage>
</organism>
<dbReference type="AlphaFoldDB" id="A0A5N4CFG1"/>
<keyword evidence="2" id="KW-1185">Reference proteome</keyword>
<name>A0A5N4CFG1_CAMDR</name>
<comment type="caution">
    <text evidence="1">The sequence shown here is derived from an EMBL/GenBank/DDBJ whole genome shotgun (WGS) entry which is preliminary data.</text>
</comment>
<sequence>MQVAWQEQWDLVLVLWWVEPCPKVCLELFVAQEVC</sequence>